<dbReference type="Proteomes" id="UP000298416">
    <property type="component" value="Unassembled WGS sequence"/>
</dbReference>
<gene>
    <name evidence="2" type="ORF">SASPL_105996</name>
</gene>
<keyword evidence="3" id="KW-1185">Reference proteome</keyword>
<sequence length="266" mass="29459">MTKIRKDIINFHGEMVLLTNYNNINYIDPEEVRQENRRSSAATVHPESAATAVLHDGLDLEACEGVREHHRVGVPAVGVGGGDGVQRANGENQERHRQFSRRNGSVNELQQHQLHRAGEDPEEVRQENRRSYAATVHPESAAAAVLHDGLDLEICEGVREHHRVGVPADNIETLLAVVAAQQGFGDDDEVGNSATSEASRAVSAPGQAIDGGSGGEGQQMGRQPCEAGRRRVSPERRCKLLRHLFRERRRESVFVCEREWCVYVKI</sequence>
<name>A0A8X9ABA7_SALSN</name>
<feature type="compositionally biased region" description="Gly residues" evidence="1">
    <location>
        <begin position="209"/>
        <end position="218"/>
    </location>
</feature>
<feature type="region of interest" description="Disordered" evidence="1">
    <location>
        <begin position="186"/>
        <end position="228"/>
    </location>
</feature>
<reference evidence="2" key="1">
    <citation type="submission" date="2018-01" db="EMBL/GenBank/DDBJ databases">
        <authorList>
            <person name="Mao J.F."/>
        </authorList>
    </citation>
    <scope>NUCLEOTIDE SEQUENCE</scope>
    <source>
        <strain evidence="2">Huo1</strain>
        <tissue evidence="2">Leaf</tissue>
    </source>
</reference>
<reference evidence="2" key="2">
    <citation type="submission" date="2020-08" db="EMBL/GenBank/DDBJ databases">
        <title>Plant Genome Project.</title>
        <authorList>
            <person name="Zhang R.-G."/>
        </authorList>
    </citation>
    <scope>NUCLEOTIDE SEQUENCE</scope>
    <source>
        <strain evidence="2">Huo1</strain>
        <tissue evidence="2">Leaf</tissue>
    </source>
</reference>
<evidence type="ECO:0000256" key="1">
    <source>
        <dbReference type="SAM" id="MobiDB-lite"/>
    </source>
</evidence>
<dbReference type="EMBL" id="PNBA02000002">
    <property type="protein sequence ID" value="KAG6434366.1"/>
    <property type="molecule type" value="Genomic_DNA"/>
</dbReference>
<accession>A0A8X9ABA7</accession>
<evidence type="ECO:0000313" key="2">
    <source>
        <dbReference type="EMBL" id="KAG6434366.1"/>
    </source>
</evidence>
<feature type="compositionally biased region" description="Polar residues" evidence="1">
    <location>
        <begin position="101"/>
        <end position="112"/>
    </location>
</feature>
<protein>
    <submittedName>
        <fullName evidence="2">Uncharacterized protein</fullName>
    </submittedName>
</protein>
<comment type="caution">
    <text evidence="2">The sequence shown here is derived from an EMBL/GenBank/DDBJ whole genome shotgun (WGS) entry which is preliminary data.</text>
</comment>
<feature type="compositionally biased region" description="Basic and acidic residues" evidence="1">
    <location>
        <begin position="116"/>
        <end position="130"/>
    </location>
</feature>
<proteinExistence type="predicted"/>
<feature type="region of interest" description="Disordered" evidence="1">
    <location>
        <begin position="74"/>
        <end position="133"/>
    </location>
</feature>
<evidence type="ECO:0000313" key="3">
    <source>
        <dbReference type="Proteomes" id="UP000298416"/>
    </source>
</evidence>
<organism evidence="2">
    <name type="scientific">Salvia splendens</name>
    <name type="common">Scarlet sage</name>
    <dbReference type="NCBI Taxonomy" id="180675"/>
    <lineage>
        <taxon>Eukaryota</taxon>
        <taxon>Viridiplantae</taxon>
        <taxon>Streptophyta</taxon>
        <taxon>Embryophyta</taxon>
        <taxon>Tracheophyta</taxon>
        <taxon>Spermatophyta</taxon>
        <taxon>Magnoliopsida</taxon>
        <taxon>eudicotyledons</taxon>
        <taxon>Gunneridae</taxon>
        <taxon>Pentapetalae</taxon>
        <taxon>asterids</taxon>
        <taxon>lamiids</taxon>
        <taxon>Lamiales</taxon>
        <taxon>Lamiaceae</taxon>
        <taxon>Nepetoideae</taxon>
        <taxon>Mentheae</taxon>
        <taxon>Salviinae</taxon>
        <taxon>Salvia</taxon>
        <taxon>Salvia subgen. Calosphace</taxon>
        <taxon>core Calosphace</taxon>
    </lineage>
</organism>
<dbReference type="AlphaFoldDB" id="A0A8X9ABA7"/>